<dbReference type="EMBL" id="MU128920">
    <property type="protein sequence ID" value="KAF9519090.1"/>
    <property type="molecule type" value="Genomic_DNA"/>
</dbReference>
<proteinExistence type="predicted"/>
<dbReference type="OrthoDB" id="3014488at2759"/>
<keyword evidence="2" id="KW-1185">Reference proteome</keyword>
<evidence type="ECO:0000313" key="1">
    <source>
        <dbReference type="EMBL" id="KAF9519090.1"/>
    </source>
</evidence>
<gene>
    <name evidence="1" type="ORF">BS47DRAFT_1482336</name>
</gene>
<evidence type="ECO:0000313" key="2">
    <source>
        <dbReference type="Proteomes" id="UP000886523"/>
    </source>
</evidence>
<comment type="caution">
    <text evidence="1">The sequence shown here is derived from an EMBL/GenBank/DDBJ whole genome shotgun (WGS) entry which is preliminary data.</text>
</comment>
<dbReference type="AlphaFoldDB" id="A0A9P6B8V9"/>
<protein>
    <submittedName>
        <fullName evidence="1">Uncharacterized protein</fullName>
    </submittedName>
</protein>
<sequence>MCTTGVTLATDLLASDLCTISITLHLHPKLSPRAIKSCYLPDPLRATGFQQQLLVLKIAMMLDDGEAIWFRSNRGPKPENSTPRSSVSRFTPCDSATISSSEAQQLRGLRLEMKAEVIFPVDGPTAGDLRELLNILSQESPGYSLWGLRELLVVLLSRAKILDPFLLWRAEVWNPIT</sequence>
<name>A0A9P6B8V9_9AGAM</name>
<dbReference type="Proteomes" id="UP000886523">
    <property type="component" value="Unassembled WGS sequence"/>
</dbReference>
<organism evidence="1 2">
    <name type="scientific">Hydnum rufescens UP504</name>
    <dbReference type="NCBI Taxonomy" id="1448309"/>
    <lineage>
        <taxon>Eukaryota</taxon>
        <taxon>Fungi</taxon>
        <taxon>Dikarya</taxon>
        <taxon>Basidiomycota</taxon>
        <taxon>Agaricomycotina</taxon>
        <taxon>Agaricomycetes</taxon>
        <taxon>Cantharellales</taxon>
        <taxon>Hydnaceae</taxon>
        <taxon>Hydnum</taxon>
    </lineage>
</organism>
<reference evidence="1" key="1">
    <citation type="journal article" date="2020" name="Nat. Commun.">
        <title>Large-scale genome sequencing of mycorrhizal fungi provides insights into the early evolution of symbiotic traits.</title>
        <authorList>
            <person name="Miyauchi S."/>
            <person name="Kiss E."/>
            <person name="Kuo A."/>
            <person name="Drula E."/>
            <person name="Kohler A."/>
            <person name="Sanchez-Garcia M."/>
            <person name="Morin E."/>
            <person name="Andreopoulos B."/>
            <person name="Barry K.W."/>
            <person name="Bonito G."/>
            <person name="Buee M."/>
            <person name="Carver A."/>
            <person name="Chen C."/>
            <person name="Cichocki N."/>
            <person name="Clum A."/>
            <person name="Culley D."/>
            <person name="Crous P.W."/>
            <person name="Fauchery L."/>
            <person name="Girlanda M."/>
            <person name="Hayes R.D."/>
            <person name="Keri Z."/>
            <person name="LaButti K."/>
            <person name="Lipzen A."/>
            <person name="Lombard V."/>
            <person name="Magnuson J."/>
            <person name="Maillard F."/>
            <person name="Murat C."/>
            <person name="Nolan M."/>
            <person name="Ohm R.A."/>
            <person name="Pangilinan J."/>
            <person name="Pereira M.F."/>
            <person name="Perotto S."/>
            <person name="Peter M."/>
            <person name="Pfister S."/>
            <person name="Riley R."/>
            <person name="Sitrit Y."/>
            <person name="Stielow J.B."/>
            <person name="Szollosi G."/>
            <person name="Zifcakova L."/>
            <person name="Stursova M."/>
            <person name="Spatafora J.W."/>
            <person name="Tedersoo L."/>
            <person name="Vaario L.M."/>
            <person name="Yamada A."/>
            <person name="Yan M."/>
            <person name="Wang P."/>
            <person name="Xu J."/>
            <person name="Bruns T."/>
            <person name="Baldrian P."/>
            <person name="Vilgalys R."/>
            <person name="Dunand C."/>
            <person name="Henrissat B."/>
            <person name="Grigoriev I.V."/>
            <person name="Hibbett D."/>
            <person name="Nagy L.G."/>
            <person name="Martin F.M."/>
        </authorList>
    </citation>
    <scope>NUCLEOTIDE SEQUENCE</scope>
    <source>
        <strain evidence="1">UP504</strain>
    </source>
</reference>
<accession>A0A9P6B8V9</accession>